<evidence type="ECO:0000313" key="2">
    <source>
        <dbReference type="Proteomes" id="UP000886998"/>
    </source>
</evidence>
<comment type="caution">
    <text evidence="1">The sequence shown here is derived from an EMBL/GenBank/DDBJ whole genome shotgun (WGS) entry which is preliminary data.</text>
</comment>
<reference evidence="1" key="1">
    <citation type="submission" date="2020-08" db="EMBL/GenBank/DDBJ databases">
        <title>Multicomponent nature underlies the extraordinary mechanical properties of spider dragline silk.</title>
        <authorList>
            <person name="Kono N."/>
            <person name="Nakamura H."/>
            <person name="Mori M."/>
            <person name="Yoshida Y."/>
            <person name="Ohtoshi R."/>
            <person name="Malay A.D."/>
            <person name="Moran D.A.P."/>
            <person name="Tomita M."/>
            <person name="Numata K."/>
            <person name="Arakawa K."/>
        </authorList>
    </citation>
    <scope>NUCLEOTIDE SEQUENCE</scope>
</reference>
<evidence type="ECO:0000313" key="1">
    <source>
        <dbReference type="EMBL" id="GFY52353.1"/>
    </source>
</evidence>
<proteinExistence type="predicted"/>
<feature type="non-terminal residue" evidence="1">
    <location>
        <position position="462"/>
    </location>
</feature>
<protein>
    <submittedName>
        <fullName evidence="1">Uncharacterized protein</fullName>
    </submittedName>
</protein>
<keyword evidence="2" id="KW-1185">Reference proteome</keyword>
<dbReference type="EMBL" id="BMAV01008647">
    <property type="protein sequence ID" value="GFY52353.1"/>
    <property type="molecule type" value="Genomic_DNA"/>
</dbReference>
<name>A0A8X7C350_9ARAC</name>
<accession>A0A8X7C350</accession>
<gene>
    <name evidence="1" type="ORF">TNIN_32071</name>
</gene>
<dbReference type="Proteomes" id="UP000886998">
    <property type="component" value="Unassembled WGS sequence"/>
</dbReference>
<sequence length="462" mass="53171">MKCKYCNLYFPELYDYFHHHCKFFDGQSSNEGHTGSIYLNEDDNKCMSINTHEEAVSQSIDFLQYNENQSWKETSNLKSALEHVCNNTEYCSQVQIFTQEKIPVFNLIQPSTSYGARQISENISQSSSIPPSVSGEFPSFHSNWESNPYLDKNQQPLSAEYNPMDYCDLGMNLKHEANDPVVKTAHENKQEYMSSSPSRMSHKNINLNLEKYSKMYPRNFDSFARSKVLKKEPQHEDDEGILQRNATLEIECGRNGHLHHESRAHNELEVTQENTNDVLMCQNVRDTYQISDEMQWGNLSGIKEERNDMVIELCEEDEILALDIPNCNENQLNYETTNESGTSLPHRTNFNNYSRGRLPIYQEYLEHKLNEYSTSSGIRNRSENYEQINTQFPIVPPRINSHQFINMIVNQNFNTNQPSASAESSQMGYFYNGLNALFNINALVAANVGKNKPETGKASTAQ</sequence>
<dbReference type="AlphaFoldDB" id="A0A8X7C350"/>
<organism evidence="1 2">
    <name type="scientific">Trichonephila inaurata madagascariensis</name>
    <dbReference type="NCBI Taxonomy" id="2747483"/>
    <lineage>
        <taxon>Eukaryota</taxon>
        <taxon>Metazoa</taxon>
        <taxon>Ecdysozoa</taxon>
        <taxon>Arthropoda</taxon>
        <taxon>Chelicerata</taxon>
        <taxon>Arachnida</taxon>
        <taxon>Araneae</taxon>
        <taxon>Araneomorphae</taxon>
        <taxon>Entelegynae</taxon>
        <taxon>Araneoidea</taxon>
        <taxon>Nephilidae</taxon>
        <taxon>Trichonephila</taxon>
        <taxon>Trichonephila inaurata</taxon>
    </lineage>
</organism>